<proteinExistence type="predicted"/>
<reference evidence="5 6" key="1">
    <citation type="submission" date="2016-10" db="EMBL/GenBank/DDBJ databases">
        <authorList>
            <person name="de Groot N.N."/>
        </authorList>
    </citation>
    <scope>NUCLEOTIDE SEQUENCE [LARGE SCALE GENOMIC DNA]</scope>
    <source>
        <strain evidence="5 6">CPCC 201259</strain>
    </source>
</reference>
<gene>
    <name evidence="4" type="ORF">ATL45_6109</name>
    <name evidence="5" type="ORF">SAMN05421805_101939</name>
</gene>
<dbReference type="GO" id="GO:0045333">
    <property type="term" value="P:cellular respiration"/>
    <property type="evidence" value="ECO:0007669"/>
    <property type="project" value="UniProtKB-ARBA"/>
</dbReference>
<feature type="region of interest" description="Disordered" evidence="2">
    <location>
        <begin position="1"/>
        <end position="29"/>
    </location>
</feature>
<dbReference type="Proteomes" id="UP000199398">
    <property type="component" value="Unassembled WGS sequence"/>
</dbReference>
<evidence type="ECO:0000313" key="7">
    <source>
        <dbReference type="Proteomes" id="UP000270697"/>
    </source>
</evidence>
<dbReference type="EMBL" id="FOUP01000001">
    <property type="protein sequence ID" value="SFM62232.1"/>
    <property type="molecule type" value="Genomic_DNA"/>
</dbReference>
<dbReference type="EMBL" id="RBXX01000002">
    <property type="protein sequence ID" value="RKT87689.1"/>
    <property type="molecule type" value="Genomic_DNA"/>
</dbReference>
<dbReference type="SUPFAM" id="SSF52518">
    <property type="entry name" value="Thiamin diphosphate-binding fold (THDP-binding)"/>
    <property type="match status" value="1"/>
</dbReference>
<dbReference type="GO" id="GO:0030976">
    <property type="term" value="F:thiamine pyrophosphate binding"/>
    <property type="evidence" value="ECO:0007669"/>
    <property type="project" value="InterPro"/>
</dbReference>
<feature type="domain" description="Thiamine pyrophosphate enzyme TPP-binding" evidence="3">
    <location>
        <begin position="70"/>
        <end position="217"/>
    </location>
</feature>
<evidence type="ECO:0000259" key="3">
    <source>
        <dbReference type="Pfam" id="PF02775"/>
    </source>
</evidence>
<dbReference type="PANTHER" id="PTHR48084">
    <property type="entry name" value="2-OXOGLUTARATE OXIDOREDUCTASE SUBUNIT KORB-RELATED"/>
    <property type="match status" value="1"/>
</dbReference>
<dbReference type="InterPro" id="IPR051457">
    <property type="entry name" value="2-oxoacid:Fd_oxidoreductase"/>
</dbReference>
<keyword evidence="1" id="KW-0560">Oxidoreductase</keyword>
<dbReference type="InterPro" id="IPR011766">
    <property type="entry name" value="TPP_enzyme_TPP-bd"/>
</dbReference>
<dbReference type="PANTHER" id="PTHR48084:SF4">
    <property type="entry name" value="2-OXOGLUTARATE OXIDOREDUCTASE SUBUNIT KORB"/>
    <property type="match status" value="1"/>
</dbReference>
<dbReference type="GO" id="GO:0016625">
    <property type="term" value="F:oxidoreductase activity, acting on the aldehyde or oxo group of donors, iron-sulfur protein as acceptor"/>
    <property type="evidence" value="ECO:0007669"/>
    <property type="project" value="UniProtKB-ARBA"/>
</dbReference>
<dbReference type="CDD" id="cd03375">
    <property type="entry name" value="TPP_OGFOR"/>
    <property type="match status" value="1"/>
</dbReference>
<dbReference type="Pfam" id="PF02775">
    <property type="entry name" value="TPP_enzyme_C"/>
    <property type="match status" value="1"/>
</dbReference>
<name>A0A1I4SCM2_9PSEU</name>
<dbReference type="STRING" id="455193.SAMN05421805_101939"/>
<protein>
    <submittedName>
        <fullName evidence="5">2-oxoglutarate ferredoxin oxidoreductase subunit beta</fullName>
    </submittedName>
</protein>
<evidence type="ECO:0000256" key="1">
    <source>
        <dbReference type="ARBA" id="ARBA00023002"/>
    </source>
</evidence>
<keyword evidence="7" id="KW-1185">Reference proteome</keyword>
<evidence type="ECO:0000313" key="5">
    <source>
        <dbReference type="EMBL" id="SFM62232.1"/>
    </source>
</evidence>
<dbReference type="GO" id="GO:0000287">
    <property type="term" value="F:magnesium ion binding"/>
    <property type="evidence" value="ECO:0007669"/>
    <property type="project" value="UniProtKB-ARBA"/>
</dbReference>
<dbReference type="AlphaFoldDB" id="A0A1I4SCM2"/>
<dbReference type="Proteomes" id="UP000270697">
    <property type="component" value="Unassembled WGS sequence"/>
</dbReference>
<accession>A0A1I4SCM2</accession>
<evidence type="ECO:0000313" key="4">
    <source>
        <dbReference type="EMBL" id="RKT87689.1"/>
    </source>
</evidence>
<dbReference type="RefSeq" id="WP_093146368.1">
    <property type="nucleotide sequence ID" value="NZ_FOUP01000001.1"/>
</dbReference>
<organism evidence="5 6">
    <name type="scientific">Saccharopolyspora antimicrobica</name>
    <dbReference type="NCBI Taxonomy" id="455193"/>
    <lineage>
        <taxon>Bacteria</taxon>
        <taxon>Bacillati</taxon>
        <taxon>Actinomycetota</taxon>
        <taxon>Actinomycetes</taxon>
        <taxon>Pseudonocardiales</taxon>
        <taxon>Pseudonocardiaceae</taxon>
        <taxon>Saccharopolyspora</taxon>
    </lineage>
</organism>
<evidence type="ECO:0000313" key="6">
    <source>
        <dbReference type="Proteomes" id="UP000199398"/>
    </source>
</evidence>
<reference evidence="4 7" key="2">
    <citation type="submission" date="2018-10" db="EMBL/GenBank/DDBJ databases">
        <title>Sequencing the genomes of 1000 actinobacteria strains.</title>
        <authorList>
            <person name="Klenk H.-P."/>
        </authorList>
    </citation>
    <scope>NUCLEOTIDE SEQUENCE [LARGE SCALE GENOMIC DNA]</scope>
    <source>
        <strain evidence="4 7">DSM 45119</strain>
    </source>
</reference>
<evidence type="ECO:0000256" key="2">
    <source>
        <dbReference type="SAM" id="MobiDB-lite"/>
    </source>
</evidence>
<dbReference type="Gene3D" id="3.40.50.970">
    <property type="match status" value="1"/>
</dbReference>
<dbReference type="OrthoDB" id="9775140at2"/>
<dbReference type="InterPro" id="IPR029061">
    <property type="entry name" value="THDP-binding"/>
</dbReference>
<sequence>MTTTDLGIPGLGGLAGVPTTGEPQKAKDFKSDQEVRWCPGCGDYVVLNAVQSFLPSLGLKRENIVFISGIGCSSRFPYYMNTYGMHSIHGRAPAIATGLATSRPDLSVWVVTGDGDALSIGGNHLIHALRRNVNLKILLFNNRIYGLTKGQYSPTSEVGKVTKSTPAGSLDHPFNPVSLALGAEASFVARVIDSDRASVTETLKAAAEHRGSALVEIYQNCPIFNDGAFDVLKDNDEKQRRIVPLKHGEPITFGPEDEQFGVVSGPDGFRVAKLSEVDEAEVVVHDAHRDDPSYAFALSRLGGQDLNPAVTGIFRSVERPAYDDLARAQVAEAQRSRPADLQKLLHGNDTWTI</sequence>